<evidence type="ECO:0000313" key="2">
    <source>
        <dbReference type="Proteomes" id="UP000827549"/>
    </source>
</evidence>
<evidence type="ECO:0000313" key="1">
    <source>
        <dbReference type="EMBL" id="WOO82981.1"/>
    </source>
</evidence>
<reference evidence="1" key="1">
    <citation type="submission" date="2023-10" db="EMBL/GenBank/DDBJ databases">
        <authorList>
            <person name="Noh H."/>
        </authorList>
    </citation>
    <scope>NUCLEOTIDE SEQUENCE</scope>
    <source>
        <strain evidence="1">DUCC4014</strain>
    </source>
</reference>
<dbReference type="AlphaFoldDB" id="A0AAF0YEE1"/>
<protein>
    <submittedName>
        <fullName evidence="1">Uncharacterized protein</fullName>
    </submittedName>
</protein>
<dbReference type="RefSeq" id="XP_062629013.1">
    <property type="nucleotide sequence ID" value="XM_062773029.1"/>
</dbReference>
<proteinExistence type="predicted"/>
<dbReference type="GeneID" id="87809681"/>
<gene>
    <name evidence="1" type="ORF">LOC62_04G006459</name>
</gene>
<dbReference type="Proteomes" id="UP000827549">
    <property type="component" value="Chromosome 4"/>
</dbReference>
<sequence>MSLVLRSTVRAARSARQMQVRSLHVENKVDKLMLSRTIPGGNKALAIKVVIYGSVGLSLPFIATKISQDKARGN</sequence>
<name>A0AAF0YEE1_9TREE</name>
<accession>A0AAF0YEE1</accession>
<keyword evidence="2" id="KW-1185">Reference proteome</keyword>
<dbReference type="EMBL" id="CP086717">
    <property type="protein sequence ID" value="WOO82981.1"/>
    <property type="molecule type" value="Genomic_DNA"/>
</dbReference>
<organism evidence="1 2">
    <name type="scientific">Vanrija pseudolonga</name>
    <dbReference type="NCBI Taxonomy" id="143232"/>
    <lineage>
        <taxon>Eukaryota</taxon>
        <taxon>Fungi</taxon>
        <taxon>Dikarya</taxon>
        <taxon>Basidiomycota</taxon>
        <taxon>Agaricomycotina</taxon>
        <taxon>Tremellomycetes</taxon>
        <taxon>Trichosporonales</taxon>
        <taxon>Trichosporonaceae</taxon>
        <taxon>Vanrija</taxon>
    </lineage>
</organism>